<dbReference type="InterPro" id="IPR050807">
    <property type="entry name" value="TransReg_Diox_bact_type"/>
</dbReference>
<feature type="domain" description="HTH cro/C1-type" evidence="2">
    <location>
        <begin position="7"/>
        <end position="61"/>
    </location>
</feature>
<name>A0AAC9WHL3_9CLOT</name>
<dbReference type="CDD" id="cd00093">
    <property type="entry name" value="HTH_XRE"/>
    <property type="match status" value="1"/>
</dbReference>
<sequence length="130" mass="14868">MTIGERIRKMRKEKRYSIMDIRDLTGLSKSTISEVENDKSNPTTETLQKIAKALGVSVDTFFKEETDQDEAPALPIEFTTPQKAMEFILKQPAIMGFGGFDVNKLGDEEIVEFANELLRQLELLSYKYKK</sequence>
<dbReference type="InterPro" id="IPR001387">
    <property type="entry name" value="Cro/C1-type_HTH"/>
</dbReference>
<reference evidence="3 4" key="1">
    <citation type="submission" date="2017-03" db="EMBL/GenBank/DDBJ databases">
        <title>Complete sequence of Clostridium formicaceticum DSM 92.</title>
        <authorList>
            <person name="Poehlein A."/>
            <person name="Karl M."/>
            <person name="Bengelsdorf F.R."/>
            <person name="Duerre P."/>
            <person name="Daniel R."/>
        </authorList>
    </citation>
    <scope>NUCLEOTIDE SEQUENCE [LARGE SCALE GENOMIC DNA]</scope>
    <source>
        <strain evidence="3 4">DSM 92</strain>
    </source>
</reference>
<evidence type="ECO:0000313" key="3">
    <source>
        <dbReference type="EMBL" id="ARE89098.1"/>
    </source>
</evidence>
<organism evidence="3 4">
    <name type="scientific">Clostridium formicaceticum</name>
    <dbReference type="NCBI Taxonomy" id="1497"/>
    <lineage>
        <taxon>Bacteria</taxon>
        <taxon>Bacillati</taxon>
        <taxon>Bacillota</taxon>
        <taxon>Clostridia</taxon>
        <taxon>Eubacteriales</taxon>
        <taxon>Clostridiaceae</taxon>
        <taxon>Clostridium</taxon>
    </lineage>
</organism>
<dbReference type="GO" id="GO:0003700">
    <property type="term" value="F:DNA-binding transcription factor activity"/>
    <property type="evidence" value="ECO:0007669"/>
    <property type="project" value="TreeGrafter"/>
</dbReference>
<protein>
    <submittedName>
        <fullName evidence="3">HTH-type transcriptional regulator SinR</fullName>
    </submittedName>
</protein>
<dbReference type="SUPFAM" id="SSF47413">
    <property type="entry name" value="lambda repressor-like DNA-binding domains"/>
    <property type="match status" value="1"/>
</dbReference>
<dbReference type="Proteomes" id="UP000192478">
    <property type="component" value="Chromosome"/>
</dbReference>
<dbReference type="SMART" id="SM00530">
    <property type="entry name" value="HTH_XRE"/>
    <property type="match status" value="1"/>
</dbReference>
<gene>
    <name evidence="3" type="primary">sinR_2</name>
    <name evidence="3" type="ORF">CLFO_35040</name>
</gene>
<dbReference type="PANTHER" id="PTHR46797:SF2">
    <property type="entry name" value="TRANSCRIPTIONAL REGULATOR"/>
    <property type="match status" value="1"/>
</dbReference>
<proteinExistence type="predicted"/>
<dbReference type="AlphaFoldDB" id="A0AAC9WHL3"/>
<evidence type="ECO:0000259" key="2">
    <source>
        <dbReference type="PROSITE" id="PS50943"/>
    </source>
</evidence>
<dbReference type="RefSeq" id="WP_081562170.1">
    <property type="nucleotide sequence ID" value="NZ_CP017603.1"/>
</dbReference>
<dbReference type="Pfam" id="PF01381">
    <property type="entry name" value="HTH_3"/>
    <property type="match status" value="1"/>
</dbReference>
<accession>A0AAC9WHL3</accession>
<dbReference type="Gene3D" id="1.10.260.40">
    <property type="entry name" value="lambda repressor-like DNA-binding domains"/>
    <property type="match status" value="1"/>
</dbReference>
<dbReference type="EMBL" id="CP020559">
    <property type="protein sequence ID" value="ARE89098.1"/>
    <property type="molecule type" value="Genomic_DNA"/>
</dbReference>
<evidence type="ECO:0000313" key="4">
    <source>
        <dbReference type="Proteomes" id="UP000192478"/>
    </source>
</evidence>
<dbReference type="PROSITE" id="PS50943">
    <property type="entry name" value="HTH_CROC1"/>
    <property type="match status" value="1"/>
</dbReference>
<dbReference type="InterPro" id="IPR010982">
    <property type="entry name" value="Lambda_DNA-bd_dom_sf"/>
</dbReference>
<keyword evidence="1" id="KW-0238">DNA-binding</keyword>
<evidence type="ECO:0000256" key="1">
    <source>
        <dbReference type="ARBA" id="ARBA00023125"/>
    </source>
</evidence>
<dbReference type="PANTHER" id="PTHR46797">
    <property type="entry name" value="HTH-TYPE TRANSCRIPTIONAL REGULATOR"/>
    <property type="match status" value="1"/>
</dbReference>
<dbReference type="GO" id="GO:0003677">
    <property type="term" value="F:DNA binding"/>
    <property type="evidence" value="ECO:0007669"/>
    <property type="project" value="UniProtKB-KW"/>
</dbReference>
<dbReference type="GO" id="GO:0005829">
    <property type="term" value="C:cytosol"/>
    <property type="evidence" value="ECO:0007669"/>
    <property type="project" value="TreeGrafter"/>
</dbReference>